<dbReference type="CDD" id="cd19608">
    <property type="entry name" value="GH113_mannanase-like"/>
    <property type="match status" value="1"/>
</dbReference>
<dbReference type="Gene3D" id="3.20.20.80">
    <property type="entry name" value="Glycosidases"/>
    <property type="match status" value="1"/>
</dbReference>
<gene>
    <name evidence="1" type="ORF">BN8_01267</name>
</gene>
<sequence>MGILNSSAGPTRIPTKFLLTYRMISRAIVLLLVLLGCQSSPPFVHNGPKLKGVNLVAPRQQPGPESLETVRETGGEWVAVVPYGFCRKNEPHFYFSGNMGDRGKWQWWGETPTGVAETIRMARQQGLKVMLKPHVWMQGGSHLDLTFDRETDWQTFEADYRQYVLHFAHLADSLGVDLYCITTELDRFAVARPDFWKQLIRDVKTIYKGKLTYAANWDRYEQIPFWNELDYVGVDAYFPLSDKQDPSVNTLISSWRPHLRQLRAFSYRLQKSVLFTEFGYRSCTFSTQRPWESETDCSTNETAQANAYAALLEAVWPQPWFAGGFVWKWFMTDAHKVRERDQFSPQGKSAQVVLRKNWQ</sequence>
<organism evidence="1 2">
    <name type="scientific">Fibrisoma limi BUZ 3</name>
    <dbReference type="NCBI Taxonomy" id="1185876"/>
    <lineage>
        <taxon>Bacteria</taxon>
        <taxon>Pseudomonadati</taxon>
        <taxon>Bacteroidota</taxon>
        <taxon>Cytophagia</taxon>
        <taxon>Cytophagales</taxon>
        <taxon>Spirosomataceae</taxon>
        <taxon>Fibrisoma</taxon>
    </lineage>
</organism>
<dbReference type="STRING" id="1185876.BN8_01267"/>
<evidence type="ECO:0000313" key="1">
    <source>
        <dbReference type="EMBL" id="CCH52281.1"/>
    </source>
</evidence>
<evidence type="ECO:0000313" key="2">
    <source>
        <dbReference type="Proteomes" id="UP000009309"/>
    </source>
</evidence>
<dbReference type="eggNOG" id="COG2357">
    <property type="taxonomic scope" value="Bacteria"/>
</dbReference>
<dbReference type="Pfam" id="PF22612">
    <property type="entry name" value="GH113"/>
    <property type="match status" value="1"/>
</dbReference>
<comment type="caution">
    <text evidence="1">The sequence shown here is derived from an EMBL/GenBank/DDBJ whole genome shotgun (WGS) entry which is preliminary data.</text>
</comment>
<dbReference type="EMBL" id="CAIT01000005">
    <property type="protein sequence ID" value="CCH52281.1"/>
    <property type="molecule type" value="Genomic_DNA"/>
</dbReference>
<proteinExistence type="predicted"/>
<keyword evidence="2" id="KW-1185">Reference proteome</keyword>
<dbReference type="AlphaFoldDB" id="I2GEF6"/>
<protein>
    <submittedName>
        <fullName evidence="1">Uncharacterized protein</fullName>
    </submittedName>
</protein>
<dbReference type="InterPro" id="IPR017853">
    <property type="entry name" value="GH"/>
</dbReference>
<dbReference type="Proteomes" id="UP000009309">
    <property type="component" value="Unassembled WGS sequence"/>
</dbReference>
<dbReference type="InterPro" id="IPR055151">
    <property type="entry name" value="GH113"/>
</dbReference>
<dbReference type="SUPFAM" id="SSF51445">
    <property type="entry name" value="(Trans)glycosidases"/>
    <property type="match status" value="1"/>
</dbReference>
<reference evidence="1 2" key="1">
    <citation type="journal article" date="2012" name="J. Bacteriol.">
        <title>Genome Sequence of the Filamentous Bacterium Fibrisoma limi BUZ 3T.</title>
        <authorList>
            <person name="Filippini M."/>
            <person name="Qi W."/>
            <person name="Jaenicke S."/>
            <person name="Goesmann A."/>
            <person name="Smits T.H."/>
            <person name="Bagheri H.C."/>
        </authorList>
    </citation>
    <scope>NUCLEOTIDE SEQUENCE [LARGE SCALE GENOMIC DNA]</scope>
    <source>
        <strain evidence="2">BUZ 3T</strain>
    </source>
</reference>
<accession>I2GEF6</accession>
<name>I2GEF6_9BACT</name>